<sequence>MKILRYRSLKEEYTSPDLKLIESSFSTPNDLITWYIALRSYNKYRSIFGKYAGAQKDTLDEDTDKYIHLTEQFLSKFNCKMTDFQIMACKELVRAGGGELHNIASFIGGVAAQEAIKEFKKSLFTFKIT</sequence>
<dbReference type="EMBL" id="CP054538">
    <property type="protein sequence ID" value="QSL65627.1"/>
    <property type="molecule type" value="Genomic_DNA"/>
</dbReference>
<reference evidence="1" key="1">
    <citation type="submission" date="2020-06" db="EMBL/GenBank/DDBJ databases">
        <title>Genomes of multiple members of Pneumocystis genus reveal paths to human pathogen Pneumocystis jirovecii.</title>
        <authorList>
            <person name="Cisse O.H."/>
            <person name="Ma L."/>
            <person name="Dekker J."/>
            <person name="Khil P."/>
            <person name="Jo J."/>
            <person name="Brenchley J."/>
            <person name="Blair R."/>
            <person name="Pahar B."/>
            <person name="Chabe M."/>
            <person name="Van Rompay K.A."/>
            <person name="Keesler R."/>
            <person name="Sukura A."/>
            <person name="Hirsch V."/>
            <person name="Kutty G."/>
            <person name="Liu Y."/>
            <person name="Peng L."/>
            <person name="Chen J."/>
            <person name="Song J."/>
            <person name="Weissenbacher-Lang C."/>
            <person name="Xu J."/>
            <person name="Upham N.S."/>
            <person name="Stajich J.E."/>
            <person name="Cuomo C.A."/>
            <person name="Cushion M.T."/>
            <person name="Kovacs J.A."/>
        </authorList>
    </citation>
    <scope>NUCLEOTIDE SEQUENCE</scope>
    <source>
        <strain evidence="1">2A</strain>
    </source>
</reference>
<evidence type="ECO:0000313" key="2">
    <source>
        <dbReference type="Proteomes" id="UP000663699"/>
    </source>
</evidence>
<proteinExistence type="predicted"/>
<protein>
    <submittedName>
        <fullName evidence="1">Uncharacterized protein</fullName>
    </submittedName>
</protein>
<name>A0A899GAM0_9ASCO</name>
<keyword evidence="2" id="KW-1185">Reference proteome</keyword>
<organism evidence="1 2">
    <name type="scientific">Pneumocystis wakefieldiae</name>
    <dbReference type="NCBI Taxonomy" id="38082"/>
    <lineage>
        <taxon>Eukaryota</taxon>
        <taxon>Fungi</taxon>
        <taxon>Dikarya</taxon>
        <taxon>Ascomycota</taxon>
        <taxon>Taphrinomycotina</taxon>
        <taxon>Pneumocystomycetes</taxon>
        <taxon>Pneumocystaceae</taxon>
        <taxon>Pneumocystis</taxon>
    </lineage>
</organism>
<dbReference type="Gene3D" id="3.40.50.720">
    <property type="entry name" value="NAD(P)-binding Rossmann-like Domain"/>
    <property type="match status" value="1"/>
</dbReference>
<dbReference type="SUPFAM" id="SSF69572">
    <property type="entry name" value="Activating enzymes of the ubiquitin-like proteins"/>
    <property type="match status" value="1"/>
</dbReference>
<accession>A0A899GAM0</accession>
<dbReference type="OrthoDB" id="1708823at2759"/>
<dbReference type="Proteomes" id="UP000663699">
    <property type="component" value="Chromosome 7"/>
</dbReference>
<dbReference type="AlphaFoldDB" id="A0A899GAM0"/>
<gene>
    <name evidence="1" type="ORF">MERGE_002940</name>
</gene>
<evidence type="ECO:0000313" key="1">
    <source>
        <dbReference type="EMBL" id="QSL65627.1"/>
    </source>
</evidence>
<dbReference type="InterPro" id="IPR035985">
    <property type="entry name" value="Ubiquitin-activating_enz"/>
</dbReference>
<dbReference type="GO" id="GO:0008641">
    <property type="term" value="F:ubiquitin-like modifier activating enzyme activity"/>
    <property type="evidence" value="ECO:0007669"/>
    <property type="project" value="InterPro"/>
</dbReference>